<dbReference type="InterPro" id="IPR003439">
    <property type="entry name" value="ABC_transporter-like_ATP-bd"/>
</dbReference>
<dbReference type="GO" id="GO:0016887">
    <property type="term" value="F:ATP hydrolysis activity"/>
    <property type="evidence" value="ECO:0007669"/>
    <property type="project" value="InterPro"/>
</dbReference>
<evidence type="ECO:0000259" key="4">
    <source>
        <dbReference type="PROSITE" id="PS50893"/>
    </source>
</evidence>
<dbReference type="InterPro" id="IPR003593">
    <property type="entry name" value="AAA+_ATPase"/>
</dbReference>
<dbReference type="SMART" id="SM00382">
    <property type="entry name" value="AAA"/>
    <property type="match status" value="1"/>
</dbReference>
<dbReference type="Gene3D" id="3.40.50.300">
    <property type="entry name" value="P-loop containing nucleotide triphosphate hydrolases"/>
    <property type="match status" value="1"/>
</dbReference>
<feature type="domain" description="ABC transporter" evidence="4">
    <location>
        <begin position="2"/>
        <end position="233"/>
    </location>
</feature>
<evidence type="ECO:0000313" key="5">
    <source>
        <dbReference type="EMBL" id="MBS4195688.1"/>
    </source>
</evidence>
<dbReference type="AlphaFoldDB" id="A0A942TF49"/>
<evidence type="ECO:0000256" key="3">
    <source>
        <dbReference type="ARBA" id="ARBA00022840"/>
    </source>
</evidence>
<organism evidence="5 6">
    <name type="scientific">Lederbergia citri</name>
    <dbReference type="NCBI Taxonomy" id="2833580"/>
    <lineage>
        <taxon>Bacteria</taxon>
        <taxon>Bacillati</taxon>
        <taxon>Bacillota</taxon>
        <taxon>Bacilli</taxon>
        <taxon>Bacillales</taxon>
        <taxon>Bacillaceae</taxon>
        <taxon>Lederbergia</taxon>
    </lineage>
</organism>
<keyword evidence="1" id="KW-0813">Transport</keyword>
<dbReference type="InterPro" id="IPR027417">
    <property type="entry name" value="P-loop_NTPase"/>
</dbReference>
<dbReference type="RefSeq" id="WP_213124887.1">
    <property type="nucleotide sequence ID" value="NZ_JAGYPG010000002.1"/>
</dbReference>
<dbReference type="Proteomes" id="UP000681414">
    <property type="component" value="Unassembled WGS sequence"/>
</dbReference>
<sequence length="342" mass="39191">MITFKDITIKYNDFVAIKNLNFQINDGEFFTFLGPSGCGKTTTLRALVGFVNPTTGRILINDEDITDLPTEKRDIKMVFQSYALFPTMTVYENIAFGPKVDKVNKHEIKRRVQEIAQKVDLKEEQLNKKVSDLSGGQQQRVAIARALITKPSILVLDEPLSNLDAQLRVQLRNELKSLQKKFGITMVYVTHDQEEALTLSDRIAVFNDGEIEQIGTPKEIYEQSACKFVCNFVGDNNNISPLIHKYPQKFNLLNLKAHKEFYIRIEKAKIISPDEDYQLTGEEISFEGVVVESEYYGIYTKYSIKVEDILISSILIRNISSDTLQNQQVRVIFNQRDILQYV</sequence>
<dbReference type="PROSITE" id="PS50893">
    <property type="entry name" value="ABC_TRANSPORTER_2"/>
    <property type="match status" value="1"/>
</dbReference>
<dbReference type="PANTHER" id="PTHR42781:SF4">
    <property type="entry name" value="SPERMIDINE_PUTRESCINE IMPORT ATP-BINDING PROTEIN POTA"/>
    <property type="match status" value="1"/>
</dbReference>
<dbReference type="InterPro" id="IPR017871">
    <property type="entry name" value="ABC_transporter-like_CS"/>
</dbReference>
<gene>
    <name evidence="5" type="ORF">KHA97_11520</name>
</gene>
<keyword evidence="2" id="KW-0547">Nucleotide-binding</keyword>
<dbReference type="GO" id="GO:0043190">
    <property type="term" value="C:ATP-binding cassette (ABC) transporter complex"/>
    <property type="evidence" value="ECO:0007669"/>
    <property type="project" value="UniProtKB-ARBA"/>
</dbReference>
<evidence type="ECO:0000313" key="6">
    <source>
        <dbReference type="Proteomes" id="UP000681414"/>
    </source>
</evidence>
<dbReference type="EMBL" id="JAGYPG010000002">
    <property type="protein sequence ID" value="MBS4195688.1"/>
    <property type="molecule type" value="Genomic_DNA"/>
</dbReference>
<proteinExistence type="predicted"/>
<keyword evidence="6" id="KW-1185">Reference proteome</keyword>
<dbReference type="SUPFAM" id="SSF52540">
    <property type="entry name" value="P-loop containing nucleoside triphosphate hydrolases"/>
    <property type="match status" value="1"/>
</dbReference>
<reference evidence="5 6" key="1">
    <citation type="submission" date="2021-05" db="EMBL/GenBank/DDBJ databases">
        <title>Novel Bacillus species.</title>
        <authorList>
            <person name="Liu G."/>
        </authorList>
    </citation>
    <scope>NUCLEOTIDE SEQUENCE [LARGE SCALE GENOMIC DNA]</scope>
    <source>
        <strain evidence="6">FJAT-49780</strain>
    </source>
</reference>
<keyword evidence="3 5" id="KW-0067">ATP-binding</keyword>
<name>A0A942TF49_9BACI</name>
<dbReference type="FunFam" id="3.40.50.300:FF:000042">
    <property type="entry name" value="Maltose/maltodextrin ABC transporter, ATP-binding protein"/>
    <property type="match status" value="1"/>
</dbReference>
<dbReference type="InterPro" id="IPR050093">
    <property type="entry name" value="ABC_SmlMolc_Importer"/>
</dbReference>
<evidence type="ECO:0000256" key="1">
    <source>
        <dbReference type="ARBA" id="ARBA00022448"/>
    </source>
</evidence>
<dbReference type="GO" id="GO:0140359">
    <property type="term" value="F:ABC-type transporter activity"/>
    <property type="evidence" value="ECO:0007669"/>
    <property type="project" value="UniProtKB-ARBA"/>
</dbReference>
<dbReference type="GO" id="GO:0005524">
    <property type="term" value="F:ATP binding"/>
    <property type="evidence" value="ECO:0007669"/>
    <property type="project" value="UniProtKB-KW"/>
</dbReference>
<dbReference type="Pfam" id="PF00005">
    <property type="entry name" value="ABC_tran"/>
    <property type="match status" value="1"/>
</dbReference>
<evidence type="ECO:0000256" key="2">
    <source>
        <dbReference type="ARBA" id="ARBA00022741"/>
    </source>
</evidence>
<dbReference type="PANTHER" id="PTHR42781">
    <property type="entry name" value="SPERMIDINE/PUTRESCINE IMPORT ATP-BINDING PROTEIN POTA"/>
    <property type="match status" value="1"/>
</dbReference>
<dbReference type="PROSITE" id="PS00211">
    <property type="entry name" value="ABC_TRANSPORTER_1"/>
    <property type="match status" value="1"/>
</dbReference>
<accession>A0A942TF49</accession>
<comment type="caution">
    <text evidence="5">The sequence shown here is derived from an EMBL/GenBank/DDBJ whole genome shotgun (WGS) entry which is preliminary data.</text>
</comment>
<protein>
    <submittedName>
        <fullName evidence="5">ABC transporter ATP-binding protein</fullName>
    </submittedName>
</protein>